<name>A0A969PRR2_9BACI</name>
<dbReference type="EMBL" id="JAATHJ010000002">
    <property type="protein sequence ID" value="NJP36334.1"/>
    <property type="molecule type" value="Genomic_DNA"/>
</dbReference>
<dbReference type="Proteomes" id="UP000752012">
    <property type="component" value="Unassembled WGS sequence"/>
</dbReference>
<keyword evidence="5" id="KW-1185">Reference proteome</keyword>
<dbReference type="CDD" id="cd02038">
    <property type="entry name" value="FlhG-like"/>
    <property type="match status" value="1"/>
</dbReference>
<dbReference type="AlphaFoldDB" id="A0A969PRR2"/>
<evidence type="ECO:0000259" key="3">
    <source>
        <dbReference type="Pfam" id="PF01656"/>
    </source>
</evidence>
<dbReference type="SUPFAM" id="SSF52540">
    <property type="entry name" value="P-loop containing nucleoside triphosphate hydrolases"/>
    <property type="match status" value="1"/>
</dbReference>
<proteinExistence type="predicted"/>
<dbReference type="GO" id="GO:0016887">
    <property type="term" value="F:ATP hydrolysis activity"/>
    <property type="evidence" value="ECO:0007669"/>
    <property type="project" value="TreeGrafter"/>
</dbReference>
<gene>
    <name evidence="4" type="ORF">HCN83_01890</name>
</gene>
<comment type="caution">
    <text evidence="4">The sequence shown here is derived from an EMBL/GenBank/DDBJ whole genome shotgun (WGS) entry which is preliminary data.</text>
</comment>
<dbReference type="GO" id="GO:0051782">
    <property type="term" value="P:negative regulation of cell division"/>
    <property type="evidence" value="ECO:0007669"/>
    <property type="project" value="TreeGrafter"/>
</dbReference>
<keyword evidence="1" id="KW-0547">Nucleotide-binding</keyword>
<protein>
    <submittedName>
        <fullName evidence="4">MinD/ParA family protein</fullName>
    </submittedName>
</protein>
<sequence>MNDQAFMLREKMRRHRQLSASRVKTTAICSGKGGVGKSNLSVNLGLEYVQRGERVLIMDLDIGMANVHLLLGAEAKGSIVTMLDQELPIQDVITTHHTGLHFIGGGSALKQLFSLNIEKQNHFHRQLSQLEGMYDRFIFDLGAGLTLESLQFLKAADDVLLVTTPEPTSVTDAYAVLKYISQLKENRPVSLLVNRAAHEREGRRTAESLIQAADKFLAFSVTFTGSIPDDTAVAKAVKAQQPFLLHAPGSKAAKAVKQAAGVLDGGRRKQESSFTERLKRLFIKGDSP</sequence>
<dbReference type="GO" id="GO:0005524">
    <property type="term" value="F:ATP binding"/>
    <property type="evidence" value="ECO:0007669"/>
    <property type="project" value="UniProtKB-KW"/>
</dbReference>
<dbReference type="PANTHER" id="PTHR43384:SF4">
    <property type="entry name" value="CELLULOSE BIOSYNTHESIS PROTEIN BCSQ-RELATED"/>
    <property type="match status" value="1"/>
</dbReference>
<dbReference type="Pfam" id="PF01656">
    <property type="entry name" value="CbiA"/>
    <property type="match status" value="1"/>
</dbReference>
<evidence type="ECO:0000256" key="2">
    <source>
        <dbReference type="ARBA" id="ARBA00022840"/>
    </source>
</evidence>
<dbReference type="InterPro" id="IPR050625">
    <property type="entry name" value="ParA/MinD_ATPase"/>
</dbReference>
<dbReference type="PIRSF" id="PIRSF003092">
    <property type="entry name" value="MinD"/>
    <property type="match status" value="1"/>
</dbReference>
<dbReference type="GO" id="GO:0009898">
    <property type="term" value="C:cytoplasmic side of plasma membrane"/>
    <property type="evidence" value="ECO:0007669"/>
    <property type="project" value="TreeGrafter"/>
</dbReference>
<dbReference type="InterPro" id="IPR025501">
    <property type="entry name" value="MinD_FleN"/>
</dbReference>
<dbReference type="InterPro" id="IPR033875">
    <property type="entry name" value="FlhG"/>
</dbReference>
<accession>A0A969PRR2</accession>
<dbReference type="RefSeq" id="WP_168004620.1">
    <property type="nucleotide sequence ID" value="NZ_JAATHJ010000002.1"/>
</dbReference>
<reference evidence="4 5" key="1">
    <citation type="submission" date="2020-03" db="EMBL/GenBank/DDBJ databases">
        <title>Assessment of the enzymatic potential of alkaline-tolerant lipase obtained from Bacillus luteus H11 (technogenic soil) for the bioremediation of saline soils contaminated with petroleum substances.</title>
        <authorList>
            <person name="Kalwasinska A."/>
        </authorList>
    </citation>
    <scope>NUCLEOTIDE SEQUENCE [LARGE SCALE GENOMIC DNA]</scope>
    <source>
        <strain evidence="4 5">H11</strain>
    </source>
</reference>
<dbReference type="PANTHER" id="PTHR43384">
    <property type="entry name" value="SEPTUM SITE-DETERMINING PROTEIN MIND HOMOLOG, CHLOROPLASTIC-RELATED"/>
    <property type="match status" value="1"/>
</dbReference>
<evidence type="ECO:0000313" key="4">
    <source>
        <dbReference type="EMBL" id="NJP36334.1"/>
    </source>
</evidence>
<dbReference type="Gene3D" id="3.40.50.300">
    <property type="entry name" value="P-loop containing nucleotide triphosphate hydrolases"/>
    <property type="match status" value="1"/>
</dbReference>
<dbReference type="InterPro" id="IPR002586">
    <property type="entry name" value="CobQ/CobB/MinD/ParA_Nub-bd_dom"/>
</dbReference>
<keyword evidence="2" id="KW-0067">ATP-binding</keyword>
<dbReference type="InterPro" id="IPR027417">
    <property type="entry name" value="P-loop_NTPase"/>
</dbReference>
<feature type="domain" description="CobQ/CobB/MinD/ParA nucleotide binding" evidence="3">
    <location>
        <begin position="27"/>
        <end position="242"/>
    </location>
</feature>
<evidence type="ECO:0000256" key="1">
    <source>
        <dbReference type="ARBA" id="ARBA00022741"/>
    </source>
</evidence>
<dbReference type="GO" id="GO:0005829">
    <property type="term" value="C:cytosol"/>
    <property type="evidence" value="ECO:0007669"/>
    <property type="project" value="TreeGrafter"/>
</dbReference>
<evidence type="ECO:0000313" key="5">
    <source>
        <dbReference type="Proteomes" id="UP000752012"/>
    </source>
</evidence>
<organism evidence="4 5">
    <name type="scientific">Alkalicoccus luteus</name>
    <dbReference type="NCBI Taxonomy" id="1237094"/>
    <lineage>
        <taxon>Bacteria</taxon>
        <taxon>Bacillati</taxon>
        <taxon>Bacillota</taxon>
        <taxon>Bacilli</taxon>
        <taxon>Bacillales</taxon>
        <taxon>Bacillaceae</taxon>
        <taxon>Alkalicoccus</taxon>
    </lineage>
</organism>